<dbReference type="EMBL" id="FUXZ01000009">
    <property type="protein sequence ID" value="SKA68079.1"/>
    <property type="molecule type" value="Genomic_DNA"/>
</dbReference>
<dbReference type="PANTHER" id="PTHR11616">
    <property type="entry name" value="SODIUM/CHLORIDE DEPENDENT TRANSPORTER"/>
    <property type="match status" value="1"/>
</dbReference>
<feature type="transmembrane region" description="Helical" evidence="6">
    <location>
        <begin position="149"/>
        <end position="168"/>
    </location>
</feature>
<reference evidence="7 8" key="1">
    <citation type="submission" date="2017-02" db="EMBL/GenBank/DDBJ databases">
        <authorList>
            <person name="Peterson S.W."/>
        </authorList>
    </citation>
    <scope>NUCLEOTIDE SEQUENCE [LARGE SCALE GENOMIC DNA]</scope>
    <source>
        <strain evidence="7 8">ATCC 35992</strain>
    </source>
</reference>
<feature type="transmembrane region" description="Helical" evidence="6">
    <location>
        <begin position="86"/>
        <end position="115"/>
    </location>
</feature>
<name>A0A1T4VT44_9FIRM</name>
<evidence type="ECO:0000256" key="4">
    <source>
        <dbReference type="ARBA" id="ARBA00022989"/>
    </source>
</evidence>
<feature type="transmembrane region" description="Helical" evidence="6">
    <location>
        <begin position="429"/>
        <end position="452"/>
    </location>
</feature>
<feature type="transmembrane region" description="Helical" evidence="6">
    <location>
        <begin position="472"/>
        <end position="495"/>
    </location>
</feature>
<dbReference type="Pfam" id="PF00209">
    <property type="entry name" value="SNF"/>
    <property type="match status" value="2"/>
</dbReference>
<feature type="transmembrane region" description="Helical" evidence="6">
    <location>
        <begin position="224"/>
        <end position="248"/>
    </location>
</feature>
<proteinExistence type="predicted"/>
<dbReference type="PROSITE" id="PS50267">
    <property type="entry name" value="NA_NEUROTRAN_SYMP_3"/>
    <property type="match status" value="1"/>
</dbReference>
<evidence type="ECO:0000313" key="8">
    <source>
        <dbReference type="Proteomes" id="UP000190814"/>
    </source>
</evidence>
<evidence type="ECO:0000256" key="3">
    <source>
        <dbReference type="ARBA" id="ARBA00022692"/>
    </source>
</evidence>
<evidence type="ECO:0000256" key="1">
    <source>
        <dbReference type="ARBA" id="ARBA00004141"/>
    </source>
</evidence>
<feature type="transmembrane region" description="Helical" evidence="6">
    <location>
        <begin position="260"/>
        <end position="281"/>
    </location>
</feature>
<dbReference type="PANTHER" id="PTHR11616:SF240">
    <property type="entry name" value="BLOATED TUBULES, ISOFORM B-RELATED"/>
    <property type="match status" value="1"/>
</dbReference>
<feature type="transmembrane region" description="Helical" evidence="6">
    <location>
        <begin position="318"/>
        <end position="339"/>
    </location>
</feature>
<feature type="transmembrane region" description="Helical" evidence="6">
    <location>
        <begin position="180"/>
        <end position="204"/>
    </location>
</feature>
<evidence type="ECO:0000256" key="5">
    <source>
        <dbReference type="ARBA" id="ARBA00023136"/>
    </source>
</evidence>
<keyword evidence="3 6" id="KW-0812">Transmembrane</keyword>
<dbReference type="OrthoDB" id="9762833at2"/>
<accession>A0A1T4VT44</accession>
<gene>
    <name evidence="7" type="ORF">SAMN02745111_01527</name>
</gene>
<dbReference type="PRINTS" id="PR00176">
    <property type="entry name" value="NANEUSMPORT"/>
</dbReference>
<protein>
    <submittedName>
        <fullName evidence="7">Neurotransmitter:Na+ symporter, NSS family</fullName>
    </submittedName>
</protein>
<dbReference type="GO" id="GO:0035725">
    <property type="term" value="P:sodium ion transmembrane transport"/>
    <property type="evidence" value="ECO:0007669"/>
    <property type="project" value="TreeGrafter"/>
</dbReference>
<dbReference type="InterPro" id="IPR037272">
    <property type="entry name" value="SNS_sf"/>
</dbReference>
<evidence type="ECO:0000256" key="6">
    <source>
        <dbReference type="SAM" id="Phobius"/>
    </source>
</evidence>
<dbReference type="STRING" id="39495.SAMN02745111_01527"/>
<dbReference type="GO" id="GO:0005886">
    <property type="term" value="C:plasma membrane"/>
    <property type="evidence" value="ECO:0007669"/>
    <property type="project" value="TreeGrafter"/>
</dbReference>
<feature type="transmembrane region" description="Helical" evidence="6">
    <location>
        <begin position="360"/>
        <end position="384"/>
    </location>
</feature>
<dbReference type="NCBIfam" id="NF037979">
    <property type="entry name" value="Na_transp"/>
    <property type="match status" value="1"/>
</dbReference>
<evidence type="ECO:0000313" key="7">
    <source>
        <dbReference type="EMBL" id="SKA68079.1"/>
    </source>
</evidence>
<keyword evidence="8" id="KW-1185">Reference proteome</keyword>
<dbReference type="SUPFAM" id="SSF161070">
    <property type="entry name" value="SNF-like"/>
    <property type="match status" value="1"/>
</dbReference>
<sequence length="535" mass="57658">MEEKRGRWSSSFTFILAAVGSAVGLGNAWRFPGLAAKYGGGTFIFIYILMMLVLGIPLLMMEIAIGRKTQKGAIHAVGAMNKKFQWIGWSATVNAFVIVTYYAVVFAWVILMALLSYKFNGLTGDVEGAGSLWAEQIKTTGTTKGFGTISPLVLGALVIAWVLIYVCIRNGASSVSKVVKFTVFAPVVCLVIMAIKGAVMPGGIDGLAKMITPNLKQLGVASLWIDAIGQVFYSLSIMMAIMIAYGSYLPKESNIARDAVIIAFSDLGVSLLSSIVMFTTMGGVGMLDNMDASGVKTAFIIYPQAIVKLTNNGMFNSIFAFIFYFCLCTLAIDSAFSIIEGISASISDKFKLNAKKVTQVVCVIAAACSLIYVTGAGLACLDIVDTYANGINLVFVGITETIAVGWFFKTEKVLAEINKNTKSFKMSSIWFEVSIKYLAPIILTIFFAWNLYDLAIVKKGVYGGKESGYSATANIILGWAVSAIVILIGIIISFIESKIVKDGSLDPEPWHDDEVKNELNTNYVPTSVADAVEEN</sequence>
<evidence type="ECO:0000256" key="2">
    <source>
        <dbReference type="ARBA" id="ARBA00022448"/>
    </source>
</evidence>
<feature type="transmembrane region" description="Helical" evidence="6">
    <location>
        <begin position="390"/>
        <end position="408"/>
    </location>
</feature>
<dbReference type="InterPro" id="IPR000175">
    <property type="entry name" value="Na/ntran_symport"/>
</dbReference>
<feature type="transmembrane region" description="Helical" evidence="6">
    <location>
        <begin position="44"/>
        <end position="65"/>
    </location>
</feature>
<keyword evidence="5 6" id="KW-0472">Membrane</keyword>
<dbReference type="AlphaFoldDB" id="A0A1T4VT44"/>
<dbReference type="RefSeq" id="WP_078766392.1">
    <property type="nucleotide sequence ID" value="NZ_FUXZ01000009.1"/>
</dbReference>
<keyword evidence="2" id="KW-0813">Transport</keyword>
<dbReference type="Proteomes" id="UP000190814">
    <property type="component" value="Unassembled WGS sequence"/>
</dbReference>
<organism evidence="7 8">
    <name type="scientific">Eubacterium uniforme</name>
    <dbReference type="NCBI Taxonomy" id="39495"/>
    <lineage>
        <taxon>Bacteria</taxon>
        <taxon>Bacillati</taxon>
        <taxon>Bacillota</taxon>
        <taxon>Clostridia</taxon>
        <taxon>Eubacteriales</taxon>
        <taxon>Eubacteriaceae</taxon>
        <taxon>Eubacterium</taxon>
    </lineage>
</organism>
<keyword evidence="4 6" id="KW-1133">Transmembrane helix</keyword>
<comment type="subcellular location">
    <subcellularLocation>
        <location evidence="1">Membrane</location>
        <topology evidence="1">Multi-pass membrane protein</topology>
    </subcellularLocation>
</comment>